<dbReference type="AlphaFoldDB" id="A0AB39UV82"/>
<dbReference type="EMBL" id="CP154858">
    <property type="protein sequence ID" value="XDT71701.1"/>
    <property type="molecule type" value="Genomic_DNA"/>
</dbReference>
<proteinExistence type="predicted"/>
<keyword evidence="1" id="KW-0812">Transmembrane</keyword>
<evidence type="ECO:0000256" key="1">
    <source>
        <dbReference type="SAM" id="Phobius"/>
    </source>
</evidence>
<keyword evidence="1" id="KW-1133">Transmembrane helix</keyword>
<dbReference type="InterPro" id="IPR011990">
    <property type="entry name" value="TPR-like_helical_dom_sf"/>
</dbReference>
<accession>A0AB39UV82</accession>
<evidence type="ECO:0008006" key="3">
    <source>
        <dbReference type="Google" id="ProtNLM"/>
    </source>
</evidence>
<reference evidence="2" key="1">
    <citation type="submission" date="2024-05" db="EMBL/GenBank/DDBJ databases">
        <title>Genome sequencing of novel strain.</title>
        <authorList>
            <person name="Ganbat D."/>
            <person name="Ganbat S."/>
            <person name="Lee S.-J."/>
        </authorList>
    </citation>
    <scope>NUCLEOTIDE SEQUENCE</scope>
    <source>
        <strain evidence="2">SMD15-11</strain>
    </source>
</reference>
<gene>
    <name evidence="2" type="ORF">AAIA72_12920</name>
</gene>
<organism evidence="2">
    <name type="scientific">Thermohahella caldifontis</name>
    <dbReference type="NCBI Taxonomy" id="3142973"/>
    <lineage>
        <taxon>Bacteria</taxon>
        <taxon>Pseudomonadati</taxon>
        <taxon>Pseudomonadota</taxon>
        <taxon>Gammaproteobacteria</taxon>
        <taxon>Oceanospirillales</taxon>
        <taxon>Hahellaceae</taxon>
        <taxon>Thermohahella</taxon>
    </lineage>
</organism>
<dbReference type="RefSeq" id="WP_369600726.1">
    <property type="nucleotide sequence ID" value="NZ_CP154858.1"/>
</dbReference>
<name>A0AB39UV82_9GAMM</name>
<sequence length="344" mass="38763">MVSKWLALQAVILESTGLVALFSDGPETDRLAVYVVCHLLASLVLSLLMLGLLPERYRRPRWRVIGLLTTLQFAIPIIGSAGTVAGILLALYLPRKERRIPWHEVPIPDLPFKPVPVSAQPLYSHGGLQQVLREAADADKRVGAVMATKQMHERDRIRILRQALKDPADDVRLLAYAMLDEKEKEISERIMARQKAIEETEDEEACLPLRLQLAQDYWEMAYLGIAQGGVKVHFLNEAEKQINLILKRESHPAALRMLGRIKLERGDYEAAEHLFNEAMLNGMPAGQLLPYLAEVAYHQRAWGKLISYLMAARVTGRVHPSFRPILHYWLGPETGKESAHGKNA</sequence>
<keyword evidence="1" id="KW-0472">Membrane</keyword>
<dbReference type="KEGG" id="tcd:AAIA72_12920"/>
<feature type="transmembrane region" description="Helical" evidence="1">
    <location>
        <begin position="31"/>
        <end position="53"/>
    </location>
</feature>
<protein>
    <recommendedName>
        <fullName evidence="3">Polysaccharide biosynthesis protein</fullName>
    </recommendedName>
</protein>
<dbReference type="SUPFAM" id="SSF81901">
    <property type="entry name" value="HCP-like"/>
    <property type="match status" value="1"/>
</dbReference>
<dbReference type="Gene3D" id="1.25.40.10">
    <property type="entry name" value="Tetratricopeptide repeat domain"/>
    <property type="match status" value="1"/>
</dbReference>
<feature type="transmembrane region" description="Helical" evidence="1">
    <location>
        <begin position="65"/>
        <end position="93"/>
    </location>
</feature>
<evidence type="ECO:0000313" key="2">
    <source>
        <dbReference type="EMBL" id="XDT71701.1"/>
    </source>
</evidence>